<dbReference type="PANTHER" id="PTHR33780">
    <property type="entry name" value="EXPRESSED PROTEIN"/>
    <property type="match status" value="1"/>
</dbReference>
<comment type="caution">
    <text evidence="3">The sequence shown here is derived from an EMBL/GenBank/DDBJ whole genome shotgun (WGS) entry which is preliminary data.</text>
</comment>
<protein>
    <submittedName>
        <fullName evidence="3">Uncharacterized protein</fullName>
    </submittedName>
</protein>
<reference evidence="3 4" key="1">
    <citation type="submission" date="2024-01" db="EMBL/GenBank/DDBJ databases">
        <title>The complete chloroplast genome sequence of Lithospermum erythrorhizon: insights into the phylogenetic relationship among Boraginaceae species and the maternal lineages of purple gromwells.</title>
        <authorList>
            <person name="Okada T."/>
            <person name="Watanabe K."/>
        </authorList>
    </citation>
    <scope>NUCLEOTIDE SEQUENCE [LARGE SCALE GENOMIC DNA]</scope>
</reference>
<evidence type="ECO:0000313" key="4">
    <source>
        <dbReference type="Proteomes" id="UP001454036"/>
    </source>
</evidence>
<dbReference type="AlphaFoldDB" id="A0AAV3R9X5"/>
<dbReference type="Proteomes" id="UP001454036">
    <property type="component" value="Unassembled WGS sequence"/>
</dbReference>
<keyword evidence="1" id="KW-1133">Transmembrane helix</keyword>
<keyword evidence="2" id="KW-0732">Signal</keyword>
<feature type="signal peptide" evidence="2">
    <location>
        <begin position="1"/>
        <end position="30"/>
    </location>
</feature>
<proteinExistence type="predicted"/>
<evidence type="ECO:0000256" key="1">
    <source>
        <dbReference type="SAM" id="Phobius"/>
    </source>
</evidence>
<gene>
    <name evidence="3" type="ORF">LIER_26866</name>
</gene>
<sequence>MNIILIGRCMQLSIWFLFSVLLQLFQPGLADKASSSNSNSETEHAGSHSSKSSIGTMILIVCLGLAIISFSVLLFKIWQKKKREEQHARLLRLFEDDDELEVELGIHD</sequence>
<feature type="transmembrane region" description="Helical" evidence="1">
    <location>
        <begin position="54"/>
        <end position="75"/>
    </location>
</feature>
<feature type="chain" id="PRO_5044022370" evidence="2">
    <location>
        <begin position="31"/>
        <end position="108"/>
    </location>
</feature>
<dbReference type="EMBL" id="BAABME010008493">
    <property type="protein sequence ID" value="GAA0173204.1"/>
    <property type="molecule type" value="Genomic_DNA"/>
</dbReference>
<evidence type="ECO:0000313" key="3">
    <source>
        <dbReference type="EMBL" id="GAA0173204.1"/>
    </source>
</evidence>
<keyword evidence="4" id="KW-1185">Reference proteome</keyword>
<keyword evidence="1" id="KW-0812">Transmembrane</keyword>
<name>A0AAV3R9X5_LITER</name>
<dbReference type="PANTHER" id="PTHR33780:SF2">
    <property type="entry name" value="PROTEIN, PUTATIVE-RELATED"/>
    <property type="match status" value="1"/>
</dbReference>
<evidence type="ECO:0000256" key="2">
    <source>
        <dbReference type="SAM" id="SignalP"/>
    </source>
</evidence>
<accession>A0AAV3R9X5</accession>
<keyword evidence="1" id="KW-0472">Membrane</keyword>
<organism evidence="3 4">
    <name type="scientific">Lithospermum erythrorhizon</name>
    <name type="common">Purple gromwell</name>
    <name type="synonym">Lithospermum officinale var. erythrorhizon</name>
    <dbReference type="NCBI Taxonomy" id="34254"/>
    <lineage>
        <taxon>Eukaryota</taxon>
        <taxon>Viridiplantae</taxon>
        <taxon>Streptophyta</taxon>
        <taxon>Embryophyta</taxon>
        <taxon>Tracheophyta</taxon>
        <taxon>Spermatophyta</taxon>
        <taxon>Magnoliopsida</taxon>
        <taxon>eudicotyledons</taxon>
        <taxon>Gunneridae</taxon>
        <taxon>Pentapetalae</taxon>
        <taxon>asterids</taxon>
        <taxon>lamiids</taxon>
        <taxon>Boraginales</taxon>
        <taxon>Boraginaceae</taxon>
        <taxon>Boraginoideae</taxon>
        <taxon>Lithospermeae</taxon>
        <taxon>Lithospermum</taxon>
    </lineage>
</organism>